<evidence type="ECO:0000313" key="2">
    <source>
        <dbReference type="Proteomes" id="UP000887565"/>
    </source>
</evidence>
<organism evidence="2 3">
    <name type="scientific">Romanomermis culicivorax</name>
    <name type="common">Nematode worm</name>
    <dbReference type="NCBI Taxonomy" id="13658"/>
    <lineage>
        <taxon>Eukaryota</taxon>
        <taxon>Metazoa</taxon>
        <taxon>Ecdysozoa</taxon>
        <taxon>Nematoda</taxon>
        <taxon>Enoplea</taxon>
        <taxon>Dorylaimia</taxon>
        <taxon>Mermithida</taxon>
        <taxon>Mermithoidea</taxon>
        <taxon>Mermithidae</taxon>
        <taxon>Romanomermis</taxon>
    </lineage>
</organism>
<name>A0A915KQH7_ROMCU</name>
<evidence type="ECO:0000256" key="1">
    <source>
        <dbReference type="SAM" id="MobiDB-lite"/>
    </source>
</evidence>
<keyword evidence="2" id="KW-1185">Reference proteome</keyword>
<sequence>QTREESSLNALRADLSKLSRVYQVFQQQLYRKGKNHEEVFIPPELESTLTESDGLSVVGGVESKIDDHTRNIKEERQKTQSNLRKCQAFDDIRIHQNMQQNKGNGDKSRSLTDVQSTNASDTFHSIEHDMGDYVEDSAIHSNLEDRNVKNFANDNTNRISAKALILETAEQYVRRRAQIPTNIKRCAIRKPSTILFPHIADKTN</sequence>
<reference evidence="3" key="1">
    <citation type="submission" date="2022-11" db="UniProtKB">
        <authorList>
            <consortium name="WormBaseParasite"/>
        </authorList>
    </citation>
    <scope>IDENTIFICATION</scope>
</reference>
<dbReference type="WBParaSite" id="nRc.2.0.1.t40724-RA">
    <property type="protein sequence ID" value="nRc.2.0.1.t40724-RA"/>
    <property type="gene ID" value="nRc.2.0.1.g40724"/>
</dbReference>
<feature type="compositionally biased region" description="Polar residues" evidence="1">
    <location>
        <begin position="111"/>
        <end position="123"/>
    </location>
</feature>
<feature type="region of interest" description="Disordered" evidence="1">
    <location>
        <begin position="97"/>
        <end position="128"/>
    </location>
</feature>
<dbReference type="AlphaFoldDB" id="A0A915KQH7"/>
<evidence type="ECO:0000313" key="3">
    <source>
        <dbReference type="WBParaSite" id="nRc.2.0.1.t40724-RA"/>
    </source>
</evidence>
<protein>
    <submittedName>
        <fullName evidence="3">Uncharacterized protein</fullName>
    </submittedName>
</protein>
<dbReference type="Proteomes" id="UP000887565">
    <property type="component" value="Unplaced"/>
</dbReference>
<accession>A0A915KQH7</accession>
<proteinExistence type="predicted"/>